<evidence type="ECO:0000256" key="5">
    <source>
        <dbReference type="HAMAP-Rule" id="MF_00378"/>
    </source>
</evidence>
<evidence type="ECO:0000313" key="10">
    <source>
        <dbReference type="EMBL" id="AXE39418.1"/>
    </source>
</evidence>
<dbReference type="EC" id="3.1.11.6" evidence="5"/>
<proteinExistence type="inferred from homology"/>
<feature type="compositionally biased region" description="Polar residues" evidence="7">
    <location>
        <begin position="430"/>
        <end position="441"/>
    </location>
</feature>
<evidence type="ECO:0000256" key="3">
    <source>
        <dbReference type="ARBA" id="ARBA00022801"/>
    </source>
</evidence>
<comment type="subunit">
    <text evidence="5">Heterooligomer composed of large and small subunits.</text>
</comment>
<dbReference type="GO" id="GO:0008855">
    <property type="term" value="F:exodeoxyribonuclease VII activity"/>
    <property type="evidence" value="ECO:0007669"/>
    <property type="project" value="UniProtKB-UniRule"/>
</dbReference>
<dbReference type="EMBL" id="CP025198">
    <property type="protein sequence ID" value="AXE39418.1"/>
    <property type="molecule type" value="Genomic_DNA"/>
</dbReference>
<dbReference type="InterPro" id="IPR020579">
    <property type="entry name" value="Exonuc_VII_lsu_C"/>
</dbReference>
<gene>
    <name evidence="5 10" type="primary">xseA</name>
    <name evidence="10" type="ORF">JS278_02266</name>
</gene>
<dbReference type="Proteomes" id="UP000251995">
    <property type="component" value="Chromosome"/>
</dbReference>
<dbReference type="GO" id="GO:0009318">
    <property type="term" value="C:exodeoxyribonuclease VII complex"/>
    <property type="evidence" value="ECO:0007669"/>
    <property type="project" value="UniProtKB-UniRule"/>
</dbReference>
<keyword evidence="11" id="KW-1185">Reference proteome</keyword>
<dbReference type="GO" id="GO:0006308">
    <property type="term" value="P:DNA catabolic process"/>
    <property type="evidence" value="ECO:0007669"/>
    <property type="project" value="UniProtKB-UniRule"/>
</dbReference>
<dbReference type="InterPro" id="IPR003753">
    <property type="entry name" value="Exonuc_VII_L"/>
</dbReference>
<evidence type="ECO:0000256" key="7">
    <source>
        <dbReference type="SAM" id="MobiDB-lite"/>
    </source>
</evidence>
<dbReference type="InterPro" id="IPR025824">
    <property type="entry name" value="OB-fold_nuc-bd_dom"/>
</dbReference>
<protein>
    <recommendedName>
        <fullName evidence="5">Exodeoxyribonuclease 7 large subunit</fullName>
        <ecNumber evidence="5">3.1.11.6</ecNumber>
    </recommendedName>
    <alternativeName>
        <fullName evidence="5">Exodeoxyribonuclease VII large subunit</fullName>
        <shortName evidence="5">Exonuclease VII large subunit</shortName>
    </alternativeName>
</protein>
<feature type="region of interest" description="Disordered" evidence="7">
    <location>
        <begin position="419"/>
        <end position="441"/>
    </location>
</feature>
<dbReference type="PANTHER" id="PTHR30008">
    <property type="entry name" value="EXODEOXYRIBONUCLEASE 7 LARGE SUBUNIT"/>
    <property type="match status" value="1"/>
</dbReference>
<sequence length="441" mass="47491">MPPILKVYAIALSVPLARVTDMASSSSPEQTRSLAWVVRAVKDWVERCGKVWVEAQVIELNRRSGPTQFLTLRDVDEEISVTATCHRRVLDAAGPVESGMTVTALLRPTVWSRTGRLSFECSEIRPSGEGQLLAQLERRRRLLEAEGLFDSGLHRPLPLLPKGIGLITGAHSDAERDVIRNATLRWPAVRFVVRNTLVQGAHAVEQILPALADLDADPSVDVIVIARGGGSLEDLLPFSDEALIRAVHAARTPVVSAIGHEADNPILDLVADLRASTPTDAGKRIVPDVAEELAGLHEATSRIRQSVTARITTEQSWLDSMRSRPVMVDPTATLDIASERLEATLARLRLATDRALETESREIDHQLRSVRAMSPKATLDRGYAVLADAGGASVGSVEATRDGARLDVYLSDGTLGVTVDSVRPGGPSTPVATPQKGSTTS</sequence>
<evidence type="ECO:0000256" key="6">
    <source>
        <dbReference type="RuleBase" id="RU004355"/>
    </source>
</evidence>
<dbReference type="KEGG" id="acij:JS278_02266"/>
<feature type="domain" description="Exonuclease VII large subunit C-terminal" evidence="8">
    <location>
        <begin position="148"/>
        <end position="350"/>
    </location>
</feature>
<evidence type="ECO:0000313" key="11">
    <source>
        <dbReference type="Proteomes" id="UP000251995"/>
    </source>
</evidence>
<keyword evidence="2 5" id="KW-0540">Nuclease</keyword>
<dbReference type="Pfam" id="PF13742">
    <property type="entry name" value="tRNA_anti_2"/>
    <property type="match status" value="1"/>
</dbReference>
<dbReference type="Pfam" id="PF02601">
    <property type="entry name" value="Exonuc_VII_L"/>
    <property type="match status" value="1"/>
</dbReference>
<evidence type="ECO:0000256" key="2">
    <source>
        <dbReference type="ARBA" id="ARBA00022722"/>
    </source>
</evidence>
<keyword evidence="4 5" id="KW-0269">Exonuclease</keyword>
<comment type="function">
    <text evidence="5">Bidirectionally degrades single-stranded DNA into large acid-insoluble oligonucleotides, which are then degraded further into small acid-soluble oligonucleotides.</text>
</comment>
<dbReference type="HAMAP" id="MF_00378">
    <property type="entry name" value="Exonuc_7_L"/>
    <property type="match status" value="1"/>
</dbReference>
<name>A0A344UVX0_9ACTN</name>
<evidence type="ECO:0000256" key="1">
    <source>
        <dbReference type="ARBA" id="ARBA00022490"/>
    </source>
</evidence>
<evidence type="ECO:0000256" key="4">
    <source>
        <dbReference type="ARBA" id="ARBA00022839"/>
    </source>
</evidence>
<comment type="catalytic activity">
    <reaction evidence="5 6">
        <text>Exonucleolytic cleavage in either 5'- to 3'- or 3'- to 5'-direction to yield nucleoside 5'-phosphates.</text>
        <dbReference type="EC" id="3.1.11.6"/>
    </reaction>
</comment>
<dbReference type="NCBIfam" id="TIGR00237">
    <property type="entry name" value="xseA"/>
    <property type="match status" value="1"/>
</dbReference>
<dbReference type="GO" id="GO:0005737">
    <property type="term" value="C:cytoplasm"/>
    <property type="evidence" value="ECO:0007669"/>
    <property type="project" value="UniProtKB-SubCell"/>
</dbReference>
<feature type="domain" description="OB-fold nucleic acid binding" evidence="9">
    <location>
        <begin position="38"/>
        <end position="125"/>
    </location>
</feature>
<dbReference type="GO" id="GO:0003676">
    <property type="term" value="F:nucleic acid binding"/>
    <property type="evidence" value="ECO:0007669"/>
    <property type="project" value="InterPro"/>
</dbReference>
<comment type="similarity">
    <text evidence="5 6">Belongs to the XseA family.</text>
</comment>
<reference evidence="10 11" key="1">
    <citation type="submission" date="2017-12" db="EMBL/GenBank/DDBJ databases">
        <title>The whole genome sequence of the Acidipropionibacterium virtanenii sp. nov. type strain JS278.</title>
        <authorList>
            <person name="Laine P."/>
            <person name="Deptula P."/>
            <person name="Varmanen P."/>
            <person name="Auvinen P."/>
        </authorList>
    </citation>
    <scope>NUCLEOTIDE SEQUENCE [LARGE SCALE GENOMIC DNA]</scope>
    <source>
        <strain evidence="10 11">JS278</strain>
    </source>
</reference>
<dbReference type="CDD" id="cd04489">
    <property type="entry name" value="ExoVII_LU_OBF"/>
    <property type="match status" value="1"/>
</dbReference>
<evidence type="ECO:0000259" key="8">
    <source>
        <dbReference type="Pfam" id="PF02601"/>
    </source>
</evidence>
<accession>A0A344UVX0</accession>
<evidence type="ECO:0000259" key="9">
    <source>
        <dbReference type="Pfam" id="PF13742"/>
    </source>
</evidence>
<keyword evidence="1 5" id="KW-0963">Cytoplasm</keyword>
<organism evidence="10 11">
    <name type="scientific">Acidipropionibacterium virtanenii</name>
    <dbReference type="NCBI Taxonomy" id="2057246"/>
    <lineage>
        <taxon>Bacteria</taxon>
        <taxon>Bacillati</taxon>
        <taxon>Actinomycetota</taxon>
        <taxon>Actinomycetes</taxon>
        <taxon>Propionibacteriales</taxon>
        <taxon>Propionibacteriaceae</taxon>
        <taxon>Acidipropionibacterium</taxon>
    </lineage>
</organism>
<dbReference type="AlphaFoldDB" id="A0A344UVX0"/>
<dbReference type="PANTHER" id="PTHR30008:SF0">
    <property type="entry name" value="EXODEOXYRIBONUCLEASE 7 LARGE SUBUNIT"/>
    <property type="match status" value="1"/>
</dbReference>
<keyword evidence="3 5" id="KW-0378">Hydrolase</keyword>
<comment type="subcellular location">
    <subcellularLocation>
        <location evidence="5 6">Cytoplasm</location>
    </subcellularLocation>
</comment>